<feature type="compositionally biased region" description="Low complexity" evidence="1">
    <location>
        <begin position="112"/>
        <end position="137"/>
    </location>
</feature>
<keyword evidence="2" id="KW-0812">Transmembrane</keyword>
<feature type="domain" description="Protein-glutamine gamma-glutamyltransferase-like C-terminal" evidence="3">
    <location>
        <begin position="220"/>
        <end position="289"/>
    </location>
</feature>
<feature type="transmembrane region" description="Helical" evidence="2">
    <location>
        <begin position="154"/>
        <end position="174"/>
    </location>
</feature>
<dbReference type="EMBL" id="SMKY01000031">
    <property type="protein sequence ID" value="TDD86196.1"/>
    <property type="molecule type" value="Genomic_DNA"/>
</dbReference>
<dbReference type="AlphaFoldDB" id="A0A4R5BLN7"/>
<dbReference type="Pfam" id="PF13559">
    <property type="entry name" value="DUF4129"/>
    <property type="match status" value="1"/>
</dbReference>
<keyword evidence="2" id="KW-1133">Transmembrane helix</keyword>
<organism evidence="4 5">
    <name type="scientific">Actinomadura darangshiensis</name>
    <dbReference type="NCBI Taxonomy" id="705336"/>
    <lineage>
        <taxon>Bacteria</taxon>
        <taxon>Bacillati</taxon>
        <taxon>Actinomycetota</taxon>
        <taxon>Actinomycetes</taxon>
        <taxon>Streptosporangiales</taxon>
        <taxon>Thermomonosporaceae</taxon>
        <taxon>Actinomadura</taxon>
    </lineage>
</organism>
<sequence length="297" mass="30327">MSRGPSPTARELGRVCAAALLLAGGAAGVRALAGLWTSPSADRPPGASLAAFAVLEAVALGLAVAALRRRRAGPRRFGRWTRPLAAGFVVLVLGSPLAMLLVAAVKVAGSAESAPLPTPSSGPSGAPPSETDPTMLPSLPPPPWHDESPGSDTWTLIPLVLLLLVAAVAAWLVVRRRPWAGPPGPDVPVPPPPAGFQEAAEAGGRALRTTGDPRGAVIACYTAMEDVLTEAGAGPRRSDTPAEVLARASGAGLEGLDAAATLTRLFREARYSAHPVTERHRAEALAALESLRAGSRV</sequence>
<evidence type="ECO:0000259" key="3">
    <source>
        <dbReference type="Pfam" id="PF13559"/>
    </source>
</evidence>
<reference evidence="4 5" key="1">
    <citation type="submission" date="2019-03" db="EMBL/GenBank/DDBJ databases">
        <title>Draft genome sequences of novel Actinobacteria.</title>
        <authorList>
            <person name="Sahin N."/>
            <person name="Ay H."/>
            <person name="Saygin H."/>
        </authorList>
    </citation>
    <scope>NUCLEOTIDE SEQUENCE [LARGE SCALE GENOMIC DNA]</scope>
    <source>
        <strain evidence="4 5">DSM 45941</strain>
    </source>
</reference>
<gene>
    <name evidence="4" type="ORF">E1293_09935</name>
</gene>
<comment type="caution">
    <text evidence="4">The sequence shown here is derived from an EMBL/GenBank/DDBJ whole genome shotgun (WGS) entry which is preliminary data.</text>
</comment>
<dbReference type="InterPro" id="IPR025403">
    <property type="entry name" value="TgpA-like_C"/>
</dbReference>
<keyword evidence="5" id="KW-1185">Reference proteome</keyword>
<evidence type="ECO:0000313" key="4">
    <source>
        <dbReference type="EMBL" id="TDD86196.1"/>
    </source>
</evidence>
<evidence type="ECO:0000256" key="2">
    <source>
        <dbReference type="SAM" id="Phobius"/>
    </source>
</evidence>
<protein>
    <submittedName>
        <fullName evidence="4">DUF4129 domain-containing protein</fullName>
    </submittedName>
</protein>
<keyword evidence="2" id="KW-0472">Membrane</keyword>
<proteinExistence type="predicted"/>
<evidence type="ECO:0000256" key="1">
    <source>
        <dbReference type="SAM" id="MobiDB-lite"/>
    </source>
</evidence>
<dbReference type="RefSeq" id="WP_132196172.1">
    <property type="nucleotide sequence ID" value="NZ_SMKY01000031.1"/>
</dbReference>
<feature type="transmembrane region" description="Helical" evidence="2">
    <location>
        <begin position="88"/>
        <end position="109"/>
    </location>
</feature>
<evidence type="ECO:0000313" key="5">
    <source>
        <dbReference type="Proteomes" id="UP000295578"/>
    </source>
</evidence>
<dbReference type="OrthoDB" id="4571933at2"/>
<feature type="region of interest" description="Disordered" evidence="1">
    <location>
        <begin position="112"/>
        <end position="149"/>
    </location>
</feature>
<dbReference type="Proteomes" id="UP000295578">
    <property type="component" value="Unassembled WGS sequence"/>
</dbReference>
<feature type="transmembrane region" description="Helical" evidence="2">
    <location>
        <begin position="47"/>
        <end position="67"/>
    </location>
</feature>
<name>A0A4R5BLN7_9ACTN</name>
<accession>A0A4R5BLN7</accession>